<dbReference type="InterPro" id="IPR050223">
    <property type="entry name" value="D-isomer_2-hydroxyacid_DH"/>
</dbReference>
<feature type="domain" description="D-isomer specific 2-hydroxyacid dehydrogenase NAD-binding" evidence="6">
    <location>
        <begin position="111"/>
        <end position="289"/>
    </location>
</feature>
<dbReference type="EC" id="1.1.1.26" evidence="7"/>
<dbReference type="GO" id="GO:0016618">
    <property type="term" value="F:hydroxypyruvate reductase [NAD(P)H] activity"/>
    <property type="evidence" value="ECO:0007669"/>
    <property type="project" value="TreeGrafter"/>
</dbReference>
<name>A0A2C8F9K5_9BACT</name>
<evidence type="ECO:0000259" key="5">
    <source>
        <dbReference type="Pfam" id="PF00389"/>
    </source>
</evidence>
<dbReference type="PROSITE" id="PS00671">
    <property type="entry name" value="D_2_HYDROXYACID_DH_3"/>
    <property type="match status" value="1"/>
</dbReference>
<dbReference type="InterPro" id="IPR006139">
    <property type="entry name" value="D-isomer_2_OHA_DH_cat_dom"/>
</dbReference>
<comment type="similarity">
    <text evidence="1 4">Belongs to the D-isomer specific 2-hydroxyacid dehydrogenase family.</text>
</comment>
<evidence type="ECO:0000313" key="8">
    <source>
        <dbReference type="Proteomes" id="UP000219215"/>
    </source>
</evidence>
<gene>
    <name evidence="7" type="primary">gyaR</name>
    <name evidence="7" type="ORF">DPRO_1823</name>
</gene>
<keyword evidence="2 4" id="KW-0560">Oxidoreductase</keyword>
<evidence type="ECO:0000256" key="4">
    <source>
        <dbReference type="RuleBase" id="RU003719"/>
    </source>
</evidence>
<accession>A0A2C8F9K5</accession>
<evidence type="ECO:0000259" key="6">
    <source>
        <dbReference type="Pfam" id="PF02826"/>
    </source>
</evidence>
<feature type="domain" description="D-isomer specific 2-hydroxyacid dehydrogenase catalytic" evidence="5">
    <location>
        <begin position="6"/>
        <end position="321"/>
    </location>
</feature>
<sequence>MERPKVFITRQIPQEGIDLLQRVADVDVNPVDAPLPKSKLLEAAAKYDGIIGLLTDKIDSEFFEAGTNLKGYANYAVGFDNIDVAEATRRKVPVSNTPGVLTDATAECAWALIFAVARRVVESDKVMRSGKWDGWGPMQFIGGDIMGKTLGIVGAGRIGTAMALMSRGFGMKVIYTSSSGRRNGVLDAELHAELVPFEELLKRSDFISLHTPLTPDTKHLFDSSAFSLMKDTAYIVNTARGPVINEADLVTALKTGQIAGAGLDVYEKEPAMAPGLAGLDNAVVLPHIGSATVSSRTNMSTLAARNLIAMLRGKKPETCLNPELFD</sequence>
<reference evidence="8" key="1">
    <citation type="submission" date="2017-09" db="EMBL/GenBank/DDBJ databases">
        <authorList>
            <person name="Regsiter A."/>
            <person name="William W."/>
        </authorList>
    </citation>
    <scope>NUCLEOTIDE SEQUENCE [LARGE SCALE GENOMIC DNA]</scope>
    <source>
        <strain evidence="8">500-1</strain>
    </source>
</reference>
<dbReference type="PANTHER" id="PTHR10996">
    <property type="entry name" value="2-HYDROXYACID DEHYDROGENASE-RELATED"/>
    <property type="match status" value="1"/>
</dbReference>
<dbReference type="GO" id="GO:0051287">
    <property type="term" value="F:NAD binding"/>
    <property type="evidence" value="ECO:0007669"/>
    <property type="project" value="InterPro"/>
</dbReference>
<proteinExistence type="inferred from homology"/>
<dbReference type="GO" id="GO:0030267">
    <property type="term" value="F:glyoxylate reductase (NADPH) activity"/>
    <property type="evidence" value="ECO:0007669"/>
    <property type="project" value="TreeGrafter"/>
</dbReference>
<dbReference type="Pfam" id="PF02826">
    <property type="entry name" value="2-Hacid_dh_C"/>
    <property type="match status" value="1"/>
</dbReference>
<dbReference type="PROSITE" id="PS00670">
    <property type="entry name" value="D_2_HYDROXYACID_DH_2"/>
    <property type="match status" value="1"/>
</dbReference>
<dbReference type="KEGG" id="pprf:DPRO_1823"/>
<dbReference type="Gene3D" id="3.40.50.720">
    <property type="entry name" value="NAD(P)-binding Rossmann-like Domain"/>
    <property type="match status" value="2"/>
</dbReference>
<keyword evidence="3" id="KW-0520">NAD</keyword>
<dbReference type="SUPFAM" id="SSF52283">
    <property type="entry name" value="Formate/glycerate dehydrogenase catalytic domain-like"/>
    <property type="match status" value="1"/>
</dbReference>
<evidence type="ECO:0000256" key="2">
    <source>
        <dbReference type="ARBA" id="ARBA00023002"/>
    </source>
</evidence>
<evidence type="ECO:0000313" key="7">
    <source>
        <dbReference type="EMBL" id="SOB58723.1"/>
    </source>
</evidence>
<dbReference type="InterPro" id="IPR036291">
    <property type="entry name" value="NAD(P)-bd_dom_sf"/>
</dbReference>
<dbReference type="InterPro" id="IPR029753">
    <property type="entry name" value="D-isomer_DH_CS"/>
</dbReference>
<protein>
    <submittedName>
        <fullName evidence="7">Glyoxylate reductase</fullName>
        <ecNumber evidence="7">1.1.1.26</ecNumber>
    </submittedName>
</protein>
<dbReference type="OrthoDB" id="9793626at2"/>
<dbReference type="EMBL" id="LT907975">
    <property type="protein sequence ID" value="SOB58723.1"/>
    <property type="molecule type" value="Genomic_DNA"/>
</dbReference>
<dbReference type="RefSeq" id="WP_097011725.1">
    <property type="nucleotide sequence ID" value="NZ_LT907975.1"/>
</dbReference>
<dbReference type="Pfam" id="PF00389">
    <property type="entry name" value="2-Hacid_dh"/>
    <property type="match status" value="1"/>
</dbReference>
<dbReference type="GO" id="GO:0047964">
    <property type="term" value="F:glyoxylate reductase (NADH) activity"/>
    <property type="evidence" value="ECO:0007669"/>
    <property type="project" value="UniProtKB-EC"/>
</dbReference>
<dbReference type="Proteomes" id="UP000219215">
    <property type="component" value="Chromosome DPRO"/>
</dbReference>
<dbReference type="GO" id="GO:0005829">
    <property type="term" value="C:cytosol"/>
    <property type="evidence" value="ECO:0007669"/>
    <property type="project" value="TreeGrafter"/>
</dbReference>
<dbReference type="CDD" id="cd05301">
    <property type="entry name" value="GDH"/>
    <property type="match status" value="1"/>
</dbReference>
<dbReference type="PANTHER" id="PTHR10996:SF257">
    <property type="entry name" value="GLYOXYLATE REDUCTASE 1"/>
    <property type="match status" value="1"/>
</dbReference>
<dbReference type="SUPFAM" id="SSF51735">
    <property type="entry name" value="NAD(P)-binding Rossmann-fold domains"/>
    <property type="match status" value="1"/>
</dbReference>
<keyword evidence="8" id="KW-1185">Reference proteome</keyword>
<evidence type="ECO:0000256" key="3">
    <source>
        <dbReference type="ARBA" id="ARBA00023027"/>
    </source>
</evidence>
<dbReference type="InterPro" id="IPR006140">
    <property type="entry name" value="D-isomer_DH_NAD-bd"/>
</dbReference>
<evidence type="ECO:0000256" key="1">
    <source>
        <dbReference type="ARBA" id="ARBA00005854"/>
    </source>
</evidence>
<dbReference type="FunFam" id="3.40.50.720:FF:000203">
    <property type="entry name" value="D-3-phosphoglycerate dehydrogenase (SerA)"/>
    <property type="match status" value="1"/>
</dbReference>
<organism evidence="7 8">
    <name type="scientific">Pseudodesulfovibrio profundus</name>
    <dbReference type="NCBI Taxonomy" id="57320"/>
    <lineage>
        <taxon>Bacteria</taxon>
        <taxon>Pseudomonadati</taxon>
        <taxon>Thermodesulfobacteriota</taxon>
        <taxon>Desulfovibrionia</taxon>
        <taxon>Desulfovibrionales</taxon>
        <taxon>Desulfovibrionaceae</taxon>
    </lineage>
</organism>
<dbReference type="AlphaFoldDB" id="A0A2C8F9K5"/>